<gene>
    <name evidence="2" type="ORF">B0H63DRAFT_517043</name>
</gene>
<feature type="compositionally biased region" description="Basic and acidic residues" evidence="1">
    <location>
        <begin position="396"/>
        <end position="419"/>
    </location>
</feature>
<feature type="compositionally biased region" description="Basic and acidic residues" evidence="1">
    <location>
        <begin position="336"/>
        <end position="359"/>
    </location>
</feature>
<proteinExistence type="predicted"/>
<evidence type="ECO:0000313" key="3">
    <source>
        <dbReference type="Proteomes" id="UP001285441"/>
    </source>
</evidence>
<sequence>MSPKKIKTTSSSDEFEPSDKQMNSPSDGEGAVSEEAGNAAPTPRRSTRTRGAPTTYNVPDMFPADAPPPQSPSRPKVRYFTIPTKFQKPVREIIGQDEYPRKFAPQEESSPSVNSVHSANDDSSDEGGSRSSPPIKRREPSPPFKEEDDDELLFAGRRKQHTTAGRQPRDPPEGGSRAGGGERRGAPGHSGRASRAPGPDIKRSSTPDVPDSPSPRRYRGPQQPCDVSPSARRGPGASCPGGGPRQVLFITDLPSRTEQGHRQGGQTRPPRLPPLPLLPSAEPSQHSRAGLFATSPSNTRPRSRQVGGPSDLVISRESLRSYRPPPPEEPDSYARVNEDSAREETLREQRQTEARKPTAEPEPEPDSYARIQGNNARERARLEREQEQDQTQCGQRQRERDERQLDTPDKTKREGREKR</sequence>
<evidence type="ECO:0000313" key="2">
    <source>
        <dbReference type="EMBL" id="KAK3393881.1"/>
    </source>
</evidence>
<reference evidence="2" key="2">
    <citation type="submission" date="2023-06" db="EMBL/GenBank/DDBJ databases">
        <authorList>
            <consortium name="Lawrence Berkeley National Laboratory"/>
            <person name="Haridas S."/>
            <person name="Hensen N."/>
            <person name="Bonometti L."/>
            <person name="Westerberg I."/>
            <person name="Brannstrom I.O."/>
            <person name="Guillou S."/>
            <person name="Cros-Aarteil S."/>
            <person name="Calhoun S."/>
            <person name="Kuo A."/>
            <person name="Mondo S."/>
            <person name="Pangilinan J."/>
            <person name="Riley R."/>
            <person name="LaButti K."/>
            <person name="Andreopoulos B."/>
            <person name="Lipzen A."/>
            <person name="Chen C."/>
            <person name="Yanf M."/>
            <person name="Daum C."/>
            <person name="Ng V."/>
            <person name="Clum A."/>
            <person name="Steindorff A."/>
            <person name="Ohm R."/>
            <person name="Martin F."/>
            <person name="Silar P."/>
            <person name="Natvig D."/>
            <person name="Lalanne C."/>
            <person name="Gautier V."/>
            <person name="Ament-velasquez S.L."/>
            <person name="Kruys A."/>
            <person name="Hutchinson M.I."/>
            <person name="Powell A.J."/>
            <person name="Barry K."/>
            <person name="Miller A.N."/>
            <person name="Grigoriev I.V."/>
            <person name="Debuchy R."/>
            <person name="Gladieux P."/>
            <person name="Thoren M.H."/>
            <person name="Johannesson H."/>
        </authorList>
    </citation>
    <scope>NUCLEOTIDE SEQUENCE</scope>
    <source>
        <strain evidence="2">CBS 232.78</strain>
    </source>
</reference>
<accession>A0AAE0P5U1</accession>
<keyword evidence="3" id="KW-1185">Reference proteome</keyword>
<dbReference type="Proteomes" id="UP001285441">
    <property type="component" value="Unassembled WGS sequence"/>
</dbReference>
<dbReference type="EMBL" id="JAULSW010000001">
    <property type="protein sequence ID" value="KAK3393881.1"/>
    <property type="molecule type" value="Genomic_DNA"/>
</dbReference>
<organism evidence="2 3">
    <name type="scientific">Podospora didyma</name>
    <dbReference type="NCBI Taxonomy" id="330526"/>
    <lineage>
        <taxon>Eukaryota</taxon>
        <taxon>Fungi</taxon>
        <taxon>Dikarya</taxon>
        <taxon>Ascomycota</taxon>
        <taxon>Pezizomycotina</taxon>
        <taxon>Sordariomycetes</taxon>
        <taxon>Sordariomycetidae</taxon>
        <taxon>Sordariales</taxon>
        <taxon>Podosporaceae</taxon>
        <taxon>Podospora</taxon>
    </lineage>
</organism>
<name>A0AAE0P5U1_9PEZI</name>
<comment type="caution">
    <text evidence="2">The sequence shown here is derived from an EMBL/GenBank/DDBJ whole genome shotgun (WGS) entry which is preliminary data.</text>
</comment>
<feature type="compositionally biased region" description="Basic and acidic residues" evidence="1">
    <location>
        <begin position="376"/>
        <end position="387"/>
    </location>
</feature>
<feature type="compositionally biased region" description="Low complexity" evidence="1">
    <location>
        <begin position="39"/>
        <end position="55"/>
    </location>
</feature>
<reference evidence="2" key="1">
    <citation type="journal article" date="2023" name="Mol. Phylogenet. Evol.">
        <title>Genome-scale phylogeny and comparative genomics of the fungal order Sordariales.</title>
        <authorList>
            <person name="Hensen N."/>
            <person name="Bonometti L."/>
            <person name="Westerberg I."/>
            <person name="Brannstrom I.O."/>
            <person name="Guillou S."/>
            <person name="Cros-Aarteil S."/>
            <person name="Calhoun S."/>
            <person name="Haridas S."/>
            <person name="Kuo A."/>
            <person name="Mondo S."/>
            <person name="Pangilinan J."/>
            <person name="Riley R."/>
            <person name="LaButti K."/>
            <person name="Andreopoulos B."/>
            <person name="Lipzen A."/>
            <person name="Chen C."/>
            <person name="Yan M."/>
            <person name="Daum C."/>
            <person name="Ng V."/>
            <person name="Clum A."/>
            <person name="Steindorff A."/>
            <person name="Ohm R.A."/>
            <person name="Martin F."/>
            <person name="Silar P."/>
            <person name="Natvig D.O."/>
            <person name="Lalanne C."/>
            <person name="Gautier V."/>
            <person name="Ament-Velasquez S.L."/>
            <person name="Kruys A."/>
            <person name="Hutchinson M.I."/>
            <person name="Powell A.J."/>
            <person name="Barry K."/>
            <person name="Miller A.N."/>
            <person name="Grigoriev I.V."/>
            <person name="Debuchy R."/>
            <person name="Gladieux P."/>
            <person name="Hiltunen Thoren M."/>
            <person name="Johannesson H."/>
        </authorList>
    </citation>
    <scope>NUCLEOTIDE SEQUENCE</scope>
    <source>
        <strain evidence="2">CBS 232.78</strain>
    </source>
</reference>
<evidence type="ECO:0000256" key="1">
    <source>
        <dbReference type="SAM" id="MobiDB-lite"/>
    </source>
</evidence>
<protein>
    <submittedName>
        <fullName evidence="2">Uncharacterized protein</fullName>
    </submittedName>
</protein>
<dbReference type="AlphaFoldDB" id="A0AAE0P5U1"/>
<feature type="compositionally biased region" description="Polar residues" evidence="1">
    <location>
        <begin position="107"/>
        <end position="118"/>
    </location>
</feature>
<feature type="region of interest" description="Disordered" evidence="1">
    <location>
        <begin position="1"/>
        <end position="419"/>
    </location>
</feature>